<dbReference type="PANTHER" id="PTHR11101">
    <property type="entry name" value="PHOSPHATE TRANSPORTER"/>
    <property type="match status" value="1"/>
</dbReference>
<feature type="transmembrane region" description="Helical" evidence="6">
    <location>
        <begin position="109"/>
        <end position="129"/>
    </location>
</feature>
<feature type="transmembrane region" description="Helical" evidence="6">
    <location>
        <begin position="176"/>
        <end position="197"/>
    </location>
</feature>
<feature type="transmembrane region" description="Helical" evidence="6">
    <location>
        <begin position="346"/>
        <end position="364"/>
    </location>
</feature>
<evidence type="ECO:0000313" key="8">
    <source>
        <dbReference type="Proteomes" id="UP000421425"/>
    </source>
</evidence>
<evidence type="ECO:0000256" key="5">
    <source>
        <dbReference type="ARBA" id="ARBA00023136"/>
    </source>
</evidence>
<dbReference type="EMBL" id="AALHBX010000001">
    <property type="protein sequence ID" value="ECZ5737293.1"/>
    <property type="molecule type" value="Genomic_DNA"/>
</dbReference>
<feature type="transmembrane region" description="Helical" evidence="6">
    <location>
        <begin position="392"/>
        <end position="412"/>
    </location>
</feature>
<keyword evidence="3 6" id="KW-0812">Transmembrane</keyword>
<evidence type="ECO:0000313" key="7">
    <source>
        <dbReference type="EMBL" id="ECZ5737293.1"/>
    </source>
</evidence>
<dbReference type="Pfam" id="PF01384">
    <property type="entry name" value="PHO4"/>
    <property type="match status" value="1"/>
</dbReference>
<comment type="similarity">
    <text evidence="6">Belongs to the inorganic phosphate transporter (PiT) (TC 2.A.20) family.</text>
</comment>
<keyword evidence="5 6" id="KW-0472">Membrane</keyword>
<dbReference type="GO" id="GO:0035435">
    <property type="term" value="P:phosphate ion transmembrane transport"/>
    <property type="evidence" value="ECO:0007669"/>
    <property type="project" value="TreeGrafter"/>
</dbReference>
<feature type="transmembrane region" description="Helical" evidence="6">
    <location>
        <begin position="480"/>
        <end position="502"/>
    </location>
</feature>
<dbReference type="InterPro" id="IPR001204">
    <property type="entry name" value="Phos_transporter"/>
</dbReference>
<feature type="transmembrane region" description="Helical" evidence="6">
    <location>
        <begin position="33"/>
        <end position="51"/>
    </location>
</feature>
<organism evidence="7 8">
    <name type="scientific">Campylobacter jejuni</name>
    <dbReference type="NCBI Taxonomy" id="197"/>
    <lineage>
        <taxon>Bacteria</taxon>
        <taxon>Pseudomonadati</taxon>
        <taxon>Campylobacterota</taxon>
        <taxon>Epsilonproteobacteria</taxon>
        <taxon>Campylobacterales</taxon>
        <taxon>Campylobacteraceae</taxon>
        <taxon>Campylobacter</taxon>
    </lineage>
</organism>
<reference evidence="7 8" key="1">
    <citation type="submission" date="2019-10" db="EMBL/GenBank/DDBJ databases">
        <authorList>
            <consortium name="PulseNet: The National Subtyping Network for Foodborne Disease Surveillance"/>
            <person name="Tarr C.L."/>
            <person name="Trees E."/>
            <person name="Katz L.S."/>
            <person name="Carleton-Romer H.A."/>
            <person name="Stroika S."/>
            <person name="Kucerova Z."/>
            <person name="Roache K.F."/>
            <person name="Sabol A.L."/>
            <person name="Besser J."/>
            <person name="Gerner-Smidt P."/>
        </authorList>
    </citation>
    <scope>NUCLEOTIDE SEQUENCE [LARGE SCALE GENOMIC DNA]</scope>
    <source>
        <strain evidence="7 8">PNUSAC012091</strain>
    </source>
</reference>
<evidence type="ECO:0000256" key="4">
    <source>
        <dbReference type="ARBA" id="ARBA00022989"/>
    </source>
</evidence>
<dbReference type="GO" id="GO:0005315">
    <property type="term" value="F:phosphate transmembrane transporter activity"/>
    <property type="evidence" value="ECO:0007669"/>
    <property type="project" value="InterPro"/>
</dbReference>
<keyword evidence="2 6" id="KW-0813">Transport</keyword>
<name>A0A624F3C6_CAMJU</name>
<evidence type="ECO:0000256" key="1">
    <source>
        <dbReference type="ARBA" id="ARBA00004141"/>
    </source>
</evidence>
<dbReference type="Proteomes" id="UP000421425">
    <property type="component" value="Unassembled WGS sequence"/>
</dbReference>
<feature type="transmembrane region" description="Helical" evidence="6">
    <location>
        <begin position="283"/>
        <end position="301"/>
    </location>
</feature>
<protein>
    <recommendedName>
        <fullName evidence="6">Phosphate transporter</fullName>
    </recommendedName>
</protein>
<feature type="transmembrane region" description="Helical" evidence="6">
    <location>
        <begin position="72"/>
        <end position="89"/>
    </location>
</feature>
<accession>A0A624F3C6</accession>
<evidence type="ECO:0000256" key="3">
    <source>
        <dbReference type="ARBA" id="ARBA00022692"/>
    </source>
</evidence>
<feature type="transmembrane region" description="Helical" evidence="6">
    <location>
        <begin position="450"/>
        <end position="468"/>
    </location>
</feature>
<dbReference type="RefSeq" id="WP_052794863.1">
    <property type="nucleotide sequence ID" value="NZ_CURK01000002.1"/>
</dbReference>
<feature type="transmembrane region" description="Helical" evidence="6">
    <location>
        <begin position="136"/>
        <end position="156"/>
    </location>
</feature>
<gene>
    <name evidence="7" type="ORF">F8Y55_01255</name>
</gene>
<sequence>MQKDNLIAFVIFIISTIAFVIWGFGYISQHQLILFILASIFGIFMAFNIGGNDVANSFGTSVGAKTVTIKQALIIAAVFELSGAIFAGAEVTKTIRSGIVIFPNSLDPMLFVIIMLAALLSSGVWIFIATKKGLPVSTTHSIVGGIVGASIMMGLLKFDGIQTLSMVKWSEILRIAISWVASPLLGGIVAYIIYSYIDKKILKPSEKLNDDLKNIKKERKKFKEEYFLNLKTKSQEEQIKELSAIALDEEEQANNFYRNKMKEFKDQEKDIDIYSILKTHMPIIACIAAAIISAMFLFKGLNNVSTLDILQNFWIIGIIGTISYVVTFAIVKIVKKTELNKTTDRIFSWFQIFTASSFAFSHGANDIANAIGPFAAILDVLKNGTINATSPVPFAALAMFGVALVVGLWFLGKEVITTVGSKLATIRSTTGFSAELGASIVILLATQFGIPVSSTHILIGAILGIGVYNKNANWIMMKPIGLAWIITLPAAGIMAALVFLGFKLSLGI</sequence>
<keyword evidence="4 6" id="KW-1133">Transmembrane helix</keyword>
<evidence type="ECO:0000256" key="2">
    <source>
        <dbReference type="ARBA" id="ARBA00022448"/>
    </source>
</evidence>
<comment type="subcellular location">
    <subcellularLocation>
        <location evidence="1 6">Membrane</location>
        <topology evidence="1 6">Multi-pass membrane protein</topology>
    </subcellularLocation>
</comment>
<keyword evidence="6" id="KW-0592">Phosphate transport</keyword>
<feature type="transmembrane region" description="Helical" evidence="6">
    <location>
        <begin position="313"/>
        <end position="334"/>
    </location>
</feature>
<dbReference type="AlphaFoldDB" id="A0A624F3C6"/>
<evidence type="ECO:0000256" key="6">
    <source>
        <dbReference type="RuleBase" id="RU363058"/>
    </source>
</evidence>
<proteinExistence type="inferred from homology"/>
<dbReference type="GO" id="GO:0016020">
    <property type="term" value="C:membrane"/>
    <property type="evidence" value="ECO:0007669"/>
    <property type="project" value="UniProtKB-SubCell"/>
</dbReference>
<feature type="transmembrane region" description="Helical" evidence="6">
    <location>
        <begin position="424"/>
        <end position="444"/>
    </location>
</feature>
<feature type="transmembrane region" description="Helical" evidence="6">
    <location>
        <begin position="7"/>
        <end position="27"/>
    </location>
</feature>
<comment type="caution">
    <text evidence="7">The sequence shown here is derived from an EMBL/GenBank/DDBJ whole genome shotgun (WGS) entry which is preliminary data.</text>
</comment>
<dbReference type="PANTHER" id="PTHR11101:SF80">
    <property type="entry name" value="PHOSPHATE TRANSPORTER"/>
    <property type="match status" value="1"/>
</dbReference>